<dbReference type="SUPFAM" id="SSF57184">
    <property type="entry name" value="Growth factor receptor domain"/>
    <property type="match status" value="1"/>
</dbReference>
<dbReference type="Gene3D" id="2.60.120.200">
    <property type="match status" value="5"/>
</dbReference>
<feature type="domain" description="EGF-like" evidence="7">
    <location>
        <begin position="1549"/>
        <end position="1581"/>
    </location>
</feature>
<evidence type="ECO:0000256" key="5">
    <source>
        <dbReference type="SAM" id="MobiDB-lite"/>
    </source>
</evidence>
<dbReference type="PANTHER" id="PTHR11219:SF69">
    <property type="entry name" value="TENEURIN-A"/>
    <property type="match status" value="1"/>
</dbReference>
<feature type="domain" description="EGF-like" evidence="7">
    <location>
        <begin position="2235"/>
        <end position="2269"/>
    </location>
</feature>
<feature type="compositionally biased region" description="Basic and acidic residues" evidence="5">
    <location>
        <begin position="7011"/>
        <end position="7027"/>
    </location>
</feature>
<feature type="domain" description="EGF-like" evidence="7">
    <location>
        <begin position="2530"/>
        <end position="2566"/>
    </location>
</feature>
<evidence type="ECO:0000256" key="4">
    <source>
        <dbReference type="PROSITE-ProRule" id="PRU00076"/>
    </source>
</evidence>
<evidence type="ECO:0000256" key="3">
    <source>
        <dbReference type="ARBA" id="ARBA00023157"/>
    </source>
</evidence>
<feature type="disulfide bond" evidence="4">
    <location>
        <begin position="2443"/>
        <end position="2453"/>
    </location>
</feature>
<feature type="disulfide bond" evidence="4">
    <location>
        <begin position="2165"/>
        <end position="2174"/>
    </location>
</feature>
<evidence type="ECO:0000256" key="1">
    <source>
        <dbReference type="ARBA" id="ARBA00022536"/>
    </source>
</evidence>
<keyword evidence="6" id="KW-0472">Membrane</keyword>
<dbReference type="PROSITE" id="PS00022">
    <property type="entry name" value="EGF_1"/>
    <property type="match status" value="18"/>
</dbReference>
<feature type="disulfide bond" evidence="4">
    <location>
        <begin position="2239"/>
        <end position="2249"/>
    </location>
</feature>
<dbReference type="SUPFAM" id="SSF49899">
    <property type="entry name" value="Concanavalin A-like lectins/glucanases"/>
    <property type="match status" value="5"/>
</dbReference>
<dbReference type="PROSITE" id="PS01248">
    <property type="entry name" value="EGF_LAM_1"/>
    <property type="match status" value="2"/>
</dbReference>
<accession>A0AA88YB39</accession>
<feature type="domain" description="EGF-like" evidence="7">
    <location>
        <begin position="2008"/>
        <end position="2044"/>
    </location>
</feature>
<feature type="disulfide bond" evidence="4">
    <location>
        <begin position="1683"/>
        <end position="1693"/>
    </location>
</feature>
<feature type="compositionally biased region" description="Polar residues" evidence="5">
    <location>
        <begin position="7059"/>
        <end position="7069"/>
    </location>
</feature>
<name>A0AA88YB39_PINIB</name>
<feature type="disulfide bond" evidence="4">
    <location>
        <begin position="1553"/>
        <end position="1563"/>
    </location>
</feature>
<feature type="domain" description="EGF-like" evidence="7">
    <location>
        <begin position="2699"/>
        <end position="2738"/>
    </location>
</feature>
<evidence type="ECO:0000313" key="9">
    <source>
        <dbReference type="Proteomes" id="UP001186944"/>
    </source>
</evidence>
<feature type="disulfide bond" evidence="4">
    <location>
        <begin position="1742"/>
        <end position="1751"/>
    </location>
</feature>
<reference evidence="8" key="1">
    <citation type="submission" date="2019-08" db="EMBL/GenBank/DDBJ databases">
        <title>The improved chromosome-level genome for the pearl oyster Pinctada fucata martensii using PacBio sequencing and Hi-C.</title>
        <authorList>
            <person name="Zheng Z."/>
        </authorList>
    </citation>
    <scope>NUCLEOTIDE SEQUENCE</scope>
    <source>
        <strain evidence="8">ZZ-2019</strain>
        <tissue evidence="8">Adductor muscle</tissue>
    </source>
</reference>
<feature type="region of interest" description="Disordered" evidence="5">
    <location>
        <begin position="870"/>
        <end position="892"/>
    </location>
</feature>
<feature type="disulfide bond" evidence="4">
    <location>
        <begin position="1571"/>
        <end position="1580"/>
    </location>
</feature>
<dbReference type="SMART" id="SM00181">
    <property type="entry name" value="EGF"/>
    <property type="match status" value="39"/>
</dbReference>
<feature type="region of interest" description="Disordered" evidence="5">
    <location>
        <begin position="948"/>
        <end position="968"/>
    </location>
</feature>
<keyword evidence="1 4" id="KW-0245">EGF-like domain</keyword>
<feature type="domain" description="EGF-like" evidence="7">
    <location>
        <begin position="1462"/>
        <end position="1495"/>
    </location>
</feature>
<feature type="compositionally biased region" description="Basic and acidic residues" evidence="5">
    <location>
        <begin position="7165"/>
        <end position="7180"/>
    </location>
</feature>
<feature type="disulfide bond" evidence="4">
    <location>
        <begin position="1485"/>
        <end position="1494"/>
    </location>
</feature>
<dbReference type="InterPro" id="IPR000742">
    <property type="entry name" value="EGF"/>
</dbReference>
<dbReference type="InterPro" id="IPR009030">
    <property type="entry name" value="Growth_fac_rcpt_cys_sf"/>
</dbReference>
<comment type="caution">
    <text evidence="4">Lacks conserved residue(s) required for the propagation of feature annotation.</text>
</comment>
<feature type="domain" description="EGF-like" evidence="7">
    <location>
        <begin position="2925"/>
        <end position="2962"/>
    </location>
</feature>
<dbReference type="InterPro" id="IPR051216">
    <property type="entry name" value="Teneurin"/>
</dbReference>
<feature type="domain" description="EGF-like" evidence="7">
    <location>
        <begin position="2439"/>
        <end position="2476"/>
    </location>
</feature>
<organism evidence="8 9">
    <name type="scientific">Pinctada imbricata</name>
    <name type="common">Atlantic pearl-oyster</name>
    <name type="synonym">Pinctada martensii</name>
    <dbReference type="NCBI Taxonomy" id="66713"/>
    <lineage>
        <taxon>Eukaryota</taxon>
        <taxon>Metazoa</taxon>
        <taxon>Spiralia</taxon>
        <taxon>Lophotrochozoa</taxon>
        <taxon>Mollusca</taxon>
        <taxon>Bivalvia</taxon>
        <taxon>Autobranchia</taxon>
        <taxon>Pteriomorphia</taxon>
        <taxon>Pterioida</taxon>
        <taxon>Pterioidea</taxon>
        <taxon>Pteriidae</taxon>
        <taxon>Pinctada</taxon>
    </lineage>
</organism>
<keyword evidence="6" id="KW-1133">Transmembrane helix</keyword>
<evidence type="ECO:0000313" key="8">
    <source>
        <dbReference type="EMBL" id="KAK3101710.1"/>
    </source>
</evidence>
<feature type="disulfide bond" evidence="4">
    <location>
        <begin position="1873"/>
        <end position="1882"/>
    </location>
</feature>
<feature type="disulfide bond" evidence="4">
    <location>
        <begin position="2556"/>
        <end position="2565"/>
    </location>
</feature>
<dbReference type="PROSITE" id="PS50026">
    <property type="entry name" value="EGF_3"/>
    <property type="match status" value="12"/>
</dbReference>
<dbReference type="EMBL" id="VSWD01000005">
    <property type="protein sequence ID" value="KAK3101710.1"/>
    <property type="molecule type" value="Genomic_DNA"/>
</dbReference>
<dbReference type="Pfam" id="PF07974">
    <property type="entry name" value="EGF_2"/>
    <property type="match status" value="2"/>
</dbReference>
<feature type="compositionally biased region" description="Acidic residues" evidence="5">
    <location>
        <begin position="7221"/>
        <end position="7230"/>
    </location>
</feature>
<feature type="disulfide bond" evidence="4">
    <location>
        <begin position="2034"/>
        <end position="2043"/>
    </location>
</feature>
<dbReference type="InterPro" id="IPR013111">
    <property type="entry name" value="EGF_extracell"/>
</dbReference>
<feature type="disulfide bond" evidence="4">
    <location>
        <begin position="2447"/>
        <end position="2464"/>
    </location>
</feature>
<feature type="region of interest" description="Disordered" evidence="5">
    <location>
        <begin position="6950"/>
        <end position="7239"/>
    </location>
</feature>
<dbReference type="PROSITE" id="PS01186">
    <property type="entry name" value="EGF_2"/>
    <property type="match status" value="7"/>
</dbReference>
<feature type="compositionally biased region" description="Polar residues" evidence="5">
    <location>
        <begin position="7135"/>
        <end position="7158"/>
    </location>
</feature>
<dbReference type="PANTHER" id="PTHR11219">
    <property type="entry name" value="TENEURIN AND N-ACETYLGLUCOSAMINE-1-PHOSPHODIESTER ALPHA-N-ACETYLGLUCOSAMINIDASE"/>
    <property type="match status" value="1"/>
</dbReference>
<evidence type="ECO:0000256" key="6">
    <source>
        <dbReference type="SAM" id="Phobius"/>
    </source>
</evidence>
<feature type="compositionally biased region" description="Acidic residues" evidence="5">
    <location>
        <begin position="7290"/>
        <end position="7318"/>
    </location>
</feature>
<feature type="compositionally biased region" description="Polar residues" evidence="5">
    <location>
        <begin position="7112"/>
        <end position="7123"/>
    </location>
</feature>
<feature type="compositionally biased region" description="Low complexity" evidence="5">
    <location>
        <begin position="882"/>
        <end position="892"/>
    </location>
</feature>
<feature type="domain" description="EGF-like" evidence="7">
    <location>
        <begin position="1679"/>
        <end position="1713"/>
    </location>
</feature>
<evidence type="ECO:0000259" key="7">
    <source>
        <dbReference type="PROSITE" id="PS50026"/>
    </source>
</evidence>
<feature type="disulfide bond" evidence="4">
    <location>
        <begin position="2466"/>
        <end position="2475"/>
    </location>
</feature>
<comment type="caution">
    <text evidence="8">The sequence shown here is derived from an EMBL/GenBank/DDBJ whole genome shotgun (WGS) entry which is preliminary data.</text>
</comment>
<keyword evidence="9" id="KW-1185">Reference proteome</keyword>
<dbReference type="Gene3D" id="2.10.25.10">
    <property type="entry name" value="Laminin"/>
    <property type="match status" value="13"/>
</dbReference>
<keyword evidence="2" id="KW-0677">Repeat</keyword>
<feature type="disulfide bond" evidence="4">
    <location>
        <begin position="2728"/>
        <end position="2737"/>
    </location>
</feature>
<dbReference type="PRINTS" id="PR00011">
    <property type="entry name" value="EGFLAMININ"/>
</dbReference>
<feature type="domain" description="EGF-like" evidence="7">
    <location>
        <begin position="2139"/>
        <end position="2175"/>
    </location>
</feature>
<feature type="disulfide bond" evidence="4">
    <location>
        <begin position="2952"/>
        <end position="2961"/>
    </location>
</feature>
<dbReference type="InterPro" id="IPR002049">
    <property type="entry name" value="LE_dom"/>
</dbReference>
<feature type="transmembrane region" description="Helical" evidence="6">
    <location>
        <begin position="6855"/>
        <end position="6883"/>
    </location>
</feature>
<dbReference type="InterPro" id="IPR013320">
    <property type="entry name" value="ConA-like_dom_sf"/>
</dbReference>
<gene>
    <name evidence="8" type="ORF">FSP39_005732</name>
</gene>
<proteinExistence type="predicted"/>
<keyword evidence="6" id="KW-0812">Transmembrane</keyword>
<evidence type="ECO:0000256" key="2">
    <source>
        <dbReference type="ARBA" id="ARBA00022737"/>
    </source>
</evidence>
<dbReference type="Proteomes" id="UP001186944">
    <property type="component" value="Unassembled WGS sequence"/>
</dbReference>
<feature type="disulfide bond" evidence="4">
    <location>
        <begin position="2709"/>
        <end position="2726"/>
    </location>
</feature>
<dbReference type="Pfam" id="PF25024">
    <property type="entry name" value="EGF_TEN"/>
    <property type="match status" value="1"/>
</dbReference>
<keyword evidence="3 4" id="KW-1015">Disulfide bond</keyword>
<feature type="domain" description="EGF-like" evidence="7">
    <location>
        <begin position="1718"/>
        <end position="1752"/>
    </location>
</feature>
<dbReference type="Pfam" id="PF23106">
    <property type="entry name" value="EGF_Teneurin"/>
    <property type="match status" value="1"/>
</dbReference>
<feature type="domain" description="EGF-like" evidence="7">
    <location>
        <begin position="1846"/>
        <end position="1883"/>
    </location>
</feature>
<protein>
    <recommendedName>
        <fullName evidence="7">EGF-like domain-containing protein</fullName>
    </recommendedName>
</protein>
<sequence>MKVKHHGNLYMNHAAIYSSYGWIESKGVFHLNGHGHAAESGFGAGYTESGEGYGAGHGGYGGGPIPNATVEPYGSLVTPHDAGSGGGNGNGVGGSGGGILYWELGQYLELNGLLALQGTDGSGGNAGGGSGGSLNVKATNFTGHGEINFRGGDGVGTGGGGAGGRGAIHCRWRYSYGGKYTNRGGSGGPNHELSHGAAAGTTYVENNYRPLEYRILKYMKGTNNTYFRVDHLYVHMDNVGLAVPVATVVMEDQTTEFEFDEMEVTGASRVLIYHPMGSKVKLVAHRLMGDRTGQIHMRKDQQVFVEYVESLTNVTEAPVSYIIDYGSEVIFPTEIHMQGVNTTFSGLMTGVHHFYTEDKAVVLVEATSQTALLENGNYSYISDEGNFSLPTINIKMDGVLEFRRIINDFTITASFMELKYKANVYMNHGTIDAGELDLESEAQINLDGKGHKASQGPGAGTSTIGGSYGGVAGGASDGKPYGSLFTPIDLGSGGGGSLGGSGGGFINLKIGRRCHIDGAVKSYGYDAGTNCGGGSGGSIFVEAYNFSGHGVLDASGGDGEGSGNGGSGGRIALHISARNIYGGQYLAHGGTGGSSTNHTISDGGPGTIYKYESARGPTYRDLKYNPRLNATLIQPEHRKLTVENADLKTINPAMVMENNSIYYEFDEVQVEGYAYVHFYHPTGVHNVTVIIHELTGNKKGMVRVQSRQQVIIHYVESTNTYLDAPCGFHVDSGGEIVLPTDVYITAERTILAGRMIGVEHFVIERQAEFLIMEHAHTKDIKSLTLWYTDSGAQSYTPGLVEISDVIINNKGILTLLIDPLSPTLSSGTTTVKNGGIVQTDTMSVHFITADLDIEKGGFIDGEGHGYGKGQGLGAGGTGSHDSAGGSYASQGSGSYNGASAGSPYGPVIHVVEPGSGGGGSHGGAGGSFIMFNIGKTMTVDGVISVNGEDGLQSTENSGGGSGGGIHIDTHSLLGQGSITANGGTAYGGTTTHYDYANGGGSGGRISVYLPEYLRFKGQLVATGGQGHNHGGPGTVYVKTEFGQTFHDQVWVDNVNRGSENTCNHPVILDAPHLTVLHLQNRACTKLGMPTLILDHLAVGTGLLYVEDGKLVTIAPDEVRTHIDANLHGTALSEIVLPPTVYVEATFTNEGKLTGVEHLYTRHHTILKSTGESICLSSAVSLTSWYYFISVTVLDNGKLTVENDGHDTESGLYISADFYNIEYRGILEVTRAVTFVGGVFELEKETTILGDHLGYSAGTGPGTGSNCGGGIGAGHGGTGGKGKSCSSSCSGGATYNNMHYPTQSGSGGGACSGGNSGGAGGSAVRISTSLASYLEGTVTMNGESGSGAGGGGSGGSIWVDSDVIDGWGILHADGGSSSSDCHGAWCCSHYGGGGAGGRIRSSSTNYTNYMVIHQRSVSGASGPGGAGSSGTVSQYHHGHCSNHGLYSNGVCACAAGFVGVDCQYRCNATTTCNGHGTCSVFGTCHCNTGYVGARCESQCHRDTTCSGNGTCTACGGCVCDACFHGSDCSSMCSGFGQCKGGQCQCDACHIGDFCESECNGHGACGSNGTCVCDPNWYGDKCTIKGCPTQTADECSGNGLCNAYSGVCYCNPGWEGADCGTPDCAGEPNCEGRGHCNTTYEPPKCTDCEVGWTGRSCNDPCIHGRPDHTWLLCICNTTCHHGAGCDIECSGNGACDTNYDCYCDPLTGWSGTYCEVPGCPRNPVTDVECSNHGDCNSQTKECKCDRGWTGAACHIADCPGEPDCYNRGVCNDKLVEPKCHNCSEGWMGEACNDPCVNGTETPRNSGNCVCDEGYAGVGCNSECSGHGSIINGFCECYYVGGWKGRLCDIPGCPGLNKLDCSGRGGCDSTSAVCTCHPGWYGIGCEYADCPGTPDCNRNGNCDGTVNPPVCRCDAKHFGAACEEECLNGVLNPVDNCTCDPGWTGLNCDSMCSEHGTIVNGKCVCDVNWRGTVCENPGCPGKGCNAECNDHGSCVGGTCVCDVAWRGSLCEVRGCPGTKHDCSLHGVCNSATQICTCVPGWTGDACDIPDCPGGCFGQNGFCNGTDRSLPECECSTGWMGDDCGKPCIHGWPDSSHFCHCDPCYTGAGCELECSGNGICGNESKCDCFTTQVGNSWVGDLCENRGCPGLDGACNAHGTCNPTLGMCSCYPGWKGDDCASPSCPTDSVGNECSGTTHGICGQGGVCQCNANWVGSYCHIPCYNGTNINGICMCDKDCITGISCHLECSSHGTCDTNGECVCDFYEGYKGDTCSDDGCPGWPTNCMGHGTCNIATKTCQCDLYWGGSACEVPDCPGTPDCNGITAICDVPPGGGDPRCQNCAHPYMGDGCELKCVHGTPERLSTGQWLCHCDPCYSGSECNTQCSGTGTCVNGTCDCGFNGGRGTLCEKAGCPGYVDDCTNHGTCNPATGQCSCNSGWSGNGCHIASCPQDCNSHGTCTATLTTVTPYCTCSTNYFGHACQYHCEHGTYDSVSDVCVCDPCYDGYECNVLCSGTGTCVNGTCDCGFNGGRGDFCEQPGCPGYNEDCTGHGTCNVATGTCLCYQGWRDTGCQTPDCPSDCNNRGVCNTTLSRPACTDCDKGWMGDACDIPCHGTQIPMDSGVCVCDNGCDHGDSCEQTCNGIGQCISDQCDCTNQTLGLNLGHWGDYCTDPGCPGNVEQCTGHGSCVPGSWTCVCSTGWFGDGCEKADCPGTPDCSGNGYCDTSPSNPVPSCVCDPGFMGYDCSLRCINGTAEYDTTTSQFVCQCDPCISGTACDQLCGGHGSCDNGQCTCDTAWWGSHCADRGCPGTGSSCSGRGICTLSDQTCSCDNYWKGDGCDIPDCPGDPDCNNLGYCDGVNHYPAKCINCTLSMGPACEYPCVHGIENPPDSIRCECEPCYSDAGCQTECSNHGSCAANQTTCLCEAGYKGDKCEQLDCPGEPDCSDYGTCIRTGNESTCVCNPGFGGDDCSILLCPGTPDCNNNGQWLVLQHHCVSVTMDLVAWPVIHVYQSLHFCFIGQCLVPVGATAPLCQCDHGFDGLACDTCLPKFTGTSCELCETNYIGYNTTCTTYCVHGYATLLGGDICECYDDDTNGHWTGTGCDTCQSGWNPPTCTQCTPDFVGPGHCSIPCTYNQGSYGDRLDGSGGKEAIEPIFHCYTVNNNQYTAWFGYNNPNSHNVYITEEFENHIDVTGTTLSVIPPTMFEPGQVNYTTAVGPVSATDSVKWTLLTAAANEILEVDANFSAPYLCPVTPELHYVLNASTGYCKCMDGYWGDLCENSCPGGATDPCYGNGACDPATGACTCNEGADVNHDCSQCKTGWFGDDCSVAYTSNDNKIGSYYDGQIYSSGHYRTFDGAIYNYHKPGEHLLVSASLSSGTSIKVHVEQVITSNLYNSVETVAVGVSVGSQTLVLAVTTESEVSAWFDGQYEGVAKTIQSVLLSGDDILYYYNLWHKDYSSSLRAQISSVSTMTTGYGLLINDGFFTTSRFADVHLSGTYLSIETRLNVHSVSLTGGSGVVLSYAFYDTFAVSIMDGKFQVQFGGTDFPTDIPVSTGQWTQITLVYNQVTGVLIFHYIYNGDWTVNTYINVGTGCFPIGGSLAVGGWQVSLSGRGSNPGGVFVGEIDRLIIYSVPISSSQMILHWHTAVTYEVGIVMGWNFNEGYGSFSYDFVSRQVISLAKAGVTWVPSTCSLSRPDNPSIRISIEVDKHPDVEALCSRFLLSGSMSTTCGAVSTLAKFYYTSCYNDVSTLTNHQFNNSMDSVLAFSAICETDRGLTDSPARLLCNDFSERHFPMWTGIDCTMEVTVPVMEPSPLLPSKRNCKVNSRTRYTNFTGHTTKNKETGTFRVLQQGNFLVEATFISCMRDKKLITCLGSLAIQLHNTTIIAMRNPNITTRVNQGYFFINGVKTKVNRKASPMTVDVPGGCPFTITRKNRYRWNITSDSLGVVITVRWGFSSERLFGYFYVDDPFCCNGVTQYGLCGSCASSCGSTVSSPACGVAISSGSSGGTPTVSPPTDSGSIPDNTSIVMETGVSTTAVTGLGPANCLCFERSSIIGRQLPIFNQSDDVTIEFFVKTCTGSDCSGTILSYTETKTFTVKNMEGRIIITMGDQEYDTTLTLENEEWNQLSLVYSYGYMDIYYFDHNGFSARAFIDFTQQFPDYTLVFNSTGSLVIGRWQPPTDGLGPQPTNDNFKGCIDELRIWSRYFSFPDIREHWNVTYSADNTSMEALWKFDEIFQINTVYDEVSSLALNGPYTPFPGGELQQSDAPIPAIIISYDLPGNTAVAGRKRRSTVVTINSLCTNVFVTSTMADTTCSNLGQTLEDFYLYECTTAVDEADILDAILDYSDYCRYVNALSNDPYESLCGDLSYSTYFTQTIMGGYCDPQCEYGTKDTSNTCICIDGYWNITCDTECPGGATQPCSGYGTCNQTTGVCNCPVNRQTSEDCSTCSDGWIGDNCEIAATNMTQPSTSIAVSTRLGHVHNLDGLNFIIQEAAEYVLLTISDKVLVVGKFVSCNQNFTCVTFISARIGDAVNGFATITVQHPRDESVKPLIYIEGVQTTLDSKKYYHGFTIEQNQMDVVLLTINSNLEIAIRLEGRYLDMRVSLPTTMVPLTSGVMSGSGSTNSTEKLYHLLYTDVYAFNVSSSTAPTQTALSSASASTLTLSSVTISQTVTSTNTLDTSKFKVSSEDRIIYYAAAEYEQQGVGGYSLKFDFTSVYINMDLKNITGENITFEFIVKVQNETGGVLFSYTNDRYFLLVAGNTIEIQYDEGTIDTGVELEMDIWNKIVVMYISSTGELELYCFNSTGYINRRTYTITTHIFDNTGMLSIGHWQPPSSGVPFSHPQSFAGQIDNFLIWHIPIEANIITDIYQIDPLDVHHLLSTVWLFDEGVGETTTDWLSNVVIQLPVSPWLPPTWEPSDMSYNKQVFPEISYVYFSDQSLQTTAENTCSVLTDTSTTLGSQCSAMTEATKEAYYTACLQTYSSTHDLAASYDVLLNFAELCENYLGLGSPTPATTLCNSLALNIKVKTSCTRTCLFGEETSSGTCMCVSGHYGSTCQSVCPGGSLYPCNNHGTCESAGTCTCDWNWSGNSQCGTCHSGLSGTECNVLSISALRDSSNTNYVAHISGKADFMTFGGKQIQLEDLSGVYTVMSTATFTIDVYQVSCHIGSCVIAMSVLTGSDSIVVVPSGNDNTPPLIYNNQVMVDVKSLSFSVTGFTVELTSISQVKITVSSTSIHLTVSQQLMDIYIISSSSDCGTSTGVFDQCTGGPSIDYTLYPNDEIDAIINSNYRITSGALIDTLYSIYEDDVSNGAGFTLLFNNTAAVSEAIHYTSDVLDETSFSLSVYYKPTNQEGVVMSYSGNTTFTIMNTNPLTLQCGDSTITTSVNPGTGIWNQLVLTWKNNSLTGQNEIHLYHYGTNSSVSYQILSTSCTDVFQEGGVISLGEWVPSYSSAKRTVSGTFQGYVDEVSIWKDPIPSAMIFQAQSLNVKLSGFTNNVSALYTFAEAVGTTVFDNVFDNNIEIPYSPWQAPIWRVSDLQLLTLPTGHKVDTVITADATTFCANFFDNSALSTNCPGQDSDRTWWFKKQCEELASFTGNVSYGIVSMVTYVTTCEATKSVATQPLFQMICDLNVTTPHWITQQCQDCKFGFWNVTATKCTCYSGYYGTQCDGLCPNGAETPCNNHGVCDTSGACQCSDHWTGTACESCMNGWQGDECTYLTTGHGLSSSPLVAQITTTGQVITFDGVMIVVKSPDTYQLFTDSAVDLRLHGVFSACIDQTSTDLCLNAIVVQISGEYYYIKTESFQTTRVVIYSTSGDTNVYASATVNTMTVQVTSTNVISVTFSNLDITLKVTFINSRLMVLVNLDTIVWNSHSTTIDGLITSCDTITAIHLSTCTVTRLEICSGTATRSSHSSCSSQSTWATIGTFIDIFKSNDSSINSYLNSESVTTASSCMQFSGTGIYTDGLLFPTGHFTIEISVKPTQYGGVILSYQYQTYYIIVIHSSGGLTVILNGIIHITSLEISLNTWTQISLAWRYDVSILELYVTSSVGITTVKALSCPQSVFSTSGSMYIGVLCPGIPTPAISTGTFVGYIDEIRIWSRPYNPAVLTRNWRLLVSENTPDLSHSWTLNDGSGWIASETQSGQHMYVTDTSNPPAWVASDLDLQADFSLVTHNTTDTDPAAAVSTTTCDTLFNSASVTSQLAGLENVTSALYEQCKSLVSASGNDSVAEVLLLTLSGLGADVNNLIDSPASDMCNDISTYSSYVTTYGTSCSSTCVFGTSTLTSCTCDSSHWGSNCSSTCQLGTNGACNSQGSCSSTTGECTCTRHWLSVSYTTLIYWNNYLVSSSYSVTISSFACDTCSGGWYSSDCLVAVQSTASVRNYMGLIFGTYIMTLDGASYSVTTPGLYQVLQSGSLSIQVLFWPCPGDLTCRYLREVTISNGQGALSVIGTMSGDMTLYQGSSEISTFPYETTNQGIAVKWIFSDYIRFTVGSTTFVVSNSTIGLICRFKASSGEGGSGILGRADKNWWNDLLSPTENTISNSTVAESTISVPYIGEWTKSSYSTSLSNPHMYHASNQQYLSSAGYLLRLTNQTVSFTGVYTTVDISQFTLSFWIRIQGQVSTSTQVMVITTNSHALQIVLVQGVVQIIWSQTYLTQTMVLPYSAVLTPGDTYNMDGLTLSGNTDAYVEIEHIRAWNQVRDLNTIIGDRDIYTDTNTNNLLFSVPMDEGEGLSTQLTDHSGVSKRSVPGTISGQDYGDLWQPSDIPIKNTYTRDYPQPSATNSSVLDECLEALNDSTVKTHCQNVDNLSGFLLEACIADYDRLGDKATNETIILNLIFYCQGAFDVDECKLDGYFDYCTTEVDTESEDNILWIIIAIVICVIILCMTLICCCCCWYHSKCCFKKCGKKKNKKDHGNQFFVQSEQDDEFDDYYVSNPIFSRSSTQDSDMYVTGIGGHKFHRKMALEDRQDTTSPDSMHTGRLSASGGSTSPVFAPTPGPPGQGPSKLQAISSFMKSPIGPFADVTSEQERAARERIEGKKEGRSTPFSGGAKTPAPFKFPAPPKLMKRSGRKSSAPGTSTSQTFENPLMTFDDPSDDTRPTSAESKSSRDVKFSPFVPASFDGEIDSGETNPFQPQTNEEILAEANRRSRSISPSNLQGHSNVGNRKQTPTLTGTAKAHIKRDPFSPEPLHSDNSKKANIRSGPLAQPDEGGWLAAGGRRKRKDKTEIIQTAPDDTNLSEEDEEPKEDVTQRHKMKVDNSSGFAYIADSFEDTFGMFNKVSIPKMAQKAKFKKSTVTPYVPPEDYSTSEDEIDLPEIDYETGSESLLDSDEERP</sequence>
<feature type="region of interest" description="Disordered" evidence="5">
    <location>
        <begin position="7275"/>
        <end position="7318"/>
    </location>
</feature>